<dbReference type="SMART" id="SM00345">
    <property type="entry name" value="HTH_GNTR"/>
    <property type="match status" value="1"/>
</dbReference>
<evidence type="ECO:0000256" key="4">
    <source>
        <dbReference type="NCBIfam" id="TIGR02018"/>
    </source>
</evidence>
<dbReference type="InterPro" id="IPR000524">
    <property type="entry name" value="Tscrpt_reg_HTH_GntR"/>
</dbReference>
<dbReference type="PANTHER" id="PTHR44846:SF16">
    <property type="entry name" value="TRANSCRIPTIONAL REGULATOR PHNF-RELATED"/>
    <property type="match status" value="1"/>
</dbReference>
<dbReference type="InterPro" id="IPR036388">
    <property type="entry name" value="WH-like_DNA-bd_sf"/>
</dbReference>
<dbReference type="PRINTS" id="PR00035">
    <property type="entry name" value="HTHGNTR"/>
</dbReference>
<dbReference type="Gene3D" id="1.10.10.10">
    <property type="entry name" value="Winged helix-like DNA-binding domain superfamily/Winged helix DNA-binding domain"/>
    <property type="match status" value="1"/>
</dbReference>
<evidence type="ECO:0000313" key="7">
    <source>
        <dbReference type="Proteomes" id="UP001235269"/>
    </source>
</evidence>
<dbReference type="RefSeq" id="WP_307158557.1">
    <property type="nucleotide sequence ID" value="NZ_JAUSWH010000008.1"/>
</dbReference>
<dbReference type="Pfam" id="PF00392">
    <property type="entry name" value="GntR"/>
    <property type="match status" value="1"/>
</dbReference>
<dbReference type="PROSITE" id="PS50949">
    <property type="entry name" value="HTH_GNTR"/>
    <property type="match status" value="1"/>
</dbReference>
<proteinExistence type="predicted"/>
<dbReference type="InterPro" id="IPR011663">
    <property type="entry name" value="UTRA"/>
</dbReference>
<evidence type="ECO:0000313" key="6">
    <source>
        <dbReference type="EMBL" id="MDQ0456358.1"/>
    </source>
</evidence>
<organism evidence="6 7">
    <name type="scientific">Rhizobium paknamense</name>
    <dbReference type="NCBI Taxonomy" id="1206817"/>
    <lineage>
        <taxon>Bacteria</taxon>
        <taxon>Pseudomonadati</taxon>
        <taxon>Pseudomonadota</taxon>
        <taxon>Alphaproteobacteria</taxon>
        <taxon>Hyphomicrobiales</taxon>
        <taxon>Rhizobiaceae</taxon>
        <taxon>Rhizobium/Agrobacterium group</taxon>
        <taxon>Rhizobium</taxon>
    </lineage>
</organism>
<dbReference type="InterPro" id="IPR036390">
    <property type="entry name" value="WH_DNA-bd_sf"/>
</dbReference>
<dbReference type="NCBIfam" id="TIGR02018">
    <property type="entry name" value="his_ut_repres"/>
    <property type="match status" value="1"/>
</dbReference>
<name>A0ABU0IDN1_9HYPH</name>
<dbReference type="InterPro" id="IPR050679">
    <property type="entry name" value="Bact_HTH_transcr_reg"/>
</dbReference>
<keyword evidence="7" id="KW-1185">Reference proteome</keyword>
<comment type="caution">
    <text evidence="6">The sequence shown here is derived from an EMBL/GenBank/DDBJ whole genome shotgun (WGS) entry which is preliminary data.</text>
</comment>
<evidence type="ECO:0000256" key="3">
    <source>
        <dbReference type="ARBA" id="ARBA00023163"/>
    </source>
</evidence>
<feature type="domain" description="HTH gntR-type" evidence="5">
    <location>
        <begin position="7"/>
        <end position="75"/>
    </location>
</feature>
<dbReference type="InterPro" id="IPR028978">
    <property type="entry name" value="Chorismate_lyase_/UTRA_dom_sf"/>
</dbReference>
<evidence type="ECO:0000256" key="2">
    <source>
        <dbReference type="ARBA" id="ARBA00023125"/>
    </source>
</evidence>
<dbReference type="EMBL" id="JAUSWH010000008">
    <property type="protein sequence ID" value="MDQ0456358.1"/>
    <property type="molecule type" value="Genomic_DNA"/>
</dbReference>
<dbReference type="SMART" id="SM00866">
    <property type="entry name" value="UTRA"/>
    <property type="match status" value="1"/>
</dbReference>
<dbReference type="CDD" id="cd07377">
    <property type="entry name" value="WHTH_GntR"/>
    <property type="match status" value="1"/>
</dbReference>
<evidence type="ECO:0000256" key="1">
    <source>
        <dbReference type="ARBA" id="ARBA00023015"/>
    </source>
</evidence>
<dbReference type="InterPro" id="IPR010248">
    <property type="entry name" value="His_ut_repres"/>
</dbReference>
<protein>
    <recommendedName>
        <fullName evidence="4">Histidine utilization repressor</fullName>
    </recommendedName>
</protein>
<keyword evidence="3" id="KW-0804">Transcription</keyword>
<dbReference type="Gene3D" id="3.40.1410.10">
    <property type="entry name" value="Chorismate lyase-like"/>
    <property type="match status" value="1"/>
</dbReference>
<dbReference type="Pfam" id="PF07702">
    <property type="entry name" value="UTRA"/>
    <property type="match status" value="1"/>
</dbReference>
<dbReference type="SUPFAM" id="SSF46785">
    <property type="entry name" value="Winged helix' DNA-binding domain"/>
    <property type="match status" value="1"/>
</dbReference>
<keyword evidence="2" id="KW-0238">DNA-binding</keyword>
<evidence type="ECO:0000259" key="5">
    <source>
        <dbReference type="PROSITE" id="PS50949"/>
    </source>
</evidence>
<dbReference type="SUPFAM" id="SSF64288">
    <property type="entry name" value="Chorismate lyase-like"/>
    <property type="match status" value="1"/>
</dbReference>
<dbReference type="Proteomes" id="UP001235269">
    <property type="component" value="Unassembled WGS sequence"/>
</dbReference>
<keyword evidence="1" id="KW-0805">Transcription regulation</keyword>
<reference evidence="6 7" key="1">
    <citation type="submission" date="2023-07" db="EMBL/GenBank/DDBJ databases">
        <title>Genomic Encyclopedia of Type Strains, Phase IV (KMG-IV): sequencing the most valuable type-strain genomes for metagenomic binning, comparative biology and taxonomic classification.</title>
        <authorList>
            <person name="Goeker M."/>
        </authorList>
    </citation>
    <scope>NUCLEOTIDE SEQUENCE [LARGE SCALE GENOMIC DNA]</scope>
    <source>
        <strain evidence="6 7">DSM 100301</strain>
    </source>
</reference>
<accession>A0ABU0IDN1</accession>
<dbReference type="PANTHER" id="PTHR44846">
    <property type="entry name" value="MANNOSYL-D-GLYCERATE TRANSPORT/METABOLISM SYSTEM REPRESSOR MNGR-RELATED"/>
    <property type="match status" value="1"/>
</dbReference>
<sequence>MTAKPSPTLHQQILGDIETRIVSGEWPPGFRLPFEVELAKSYNVSRMTVNKVLTQLASAGLIERRKKSGSFVAQPQVQSAVLELHDIEAEVRSLNRDYRFAVLSQRLRRASDEDLTGLALGENTTLLEIECVHFAADAPFCHEYRLINLDVVPKAREADFAGTAPGKWLRMEVPWSAAEHRIRAVSADKQMAGTLSLSRHAACLVVERRTWHDGKAVTFVRFTYPGEQHALIARFTPASA</sequence>
<gene>
    <name evidence="6" type="ORF">QO005_002699</name>
</gene>